<sequence length="189" mass="21799">MELKNRKRLAMLLLLVLAVLFGGLYLYERSQKAKLWNVVNQYEANQFFSALDYLQDWEVRLDGTPYTKADLQAERDSLSGTAVSLQEAFTIRTRLLGADDVLRHPSNLTDFLMRTDRQLSAMINSGGKDLTHLKEISLSLKKINRVSREVYRFESGLTSEQWDEISKTGFMQDERLIEWYTQVEAALAP</sequence>
<proteinExistence type="predicted"/>
<keyword evidence="2" id="KW-1185">Reference proteome</keyword>
<dbReference type="EMBL" id="CP021434">
    <property type="protein sequence ID" value="ARU60280.1"/>
    <property type="molecule type" value="Genomic_DNA"/>
</dbReference>
<dbReference type="Proteomes" id="UP000195437">
    <property type="component" value="Chromosome"/>
</dbReference>
<evidence type="ECO:0000313" key="2">
    <source>
        <dbReference type="Proteomes" id="UP000195437"/>
    </source>
</evidence>
<protein>
    <submittedName>
        <fullName evidence="1">Uncharacterized protein</fullName>
    </submittedName>
</protein>
<dbReference type="AlphaFoldDB" id="A0A1Y0IIZ5"/>
<organism evidence="1 2">
    <name type="scientific">Tumebacillus avium</name>
    <dbReference type="NCBI Taxonomy" id="1903704"/>
    <lineage>
        <taxon>Bacteria</taxon>
        <taxon>Bacillati</taxon>
        <taxon>Bacillota</taxon>
        <taxon>Bacilli</taxon>
        <taxon>Bacillales</taxon>
        <taxon>Alicyclobacillaceae</taxon>
        <taxon>Tumebacillus</taxon>
    </lineage>
</organism>
<reference evidence="2" key="1">
    <citation type="submission" date="2017-05" db="EMBL/GenBank/DDBJ databases">
        <authorList>
            <person name="Sung H."/>
        </authorList>
    </citation>
    <scope>NUCLEOTIDE SEQUENCE [LARGE SCALE GENOMIC DNA]</scope>
    <source>
        <strain evidence="2">AR23208</strain>
    </source>
</reference>
<name>A0A1Y0IIZ5_9BACL</name>
<accession>A0A1Y0IIZ5</accession>
<gene>
    <name evidence="1" type="ORF">CBW65_03780</name>
</gene>
<dbReference type="KEGG" id="tum:CBW65_03780"/>
<evidence type="ECO:0000313" key="1">
    <source>
        <dbReference type="EMBL" id="ARU60280.1"/>
    </source>
</evidence>